<dbReference type="STRING" id="112268.A0A182WD31"/>
<feature type="domain" description="3-hydroxyacyl-CoA dehydrogenase C-terminal" evidence="9">
    <location>
        <begin position="460"/>
        <end position="557"/>
    </location>
</feature>
<evidence type="ECO:0000256" key="7">
    <source>
        <dbReference type="ARBA" id="ARBA00023128"/>
    </source>
</evidence>
<comment type="pathway">
    <text evidence="2">Lipid metabolism.</text>
</comment>
<dbReference type="PROSITE" id="PS00067">
    <property type="entry name" value="3HCDH"/>
    <property type="match status" value="1"/>
</dbReference>
<feature type="domain" description="3-hydroxyacyl-CoA dehydrogenase NAD binding" evidence="10">
    <location>
        <begin position="289"/>
        <end position="457"/>
    </location>
</feature>
<evidence type="ECO:0000259" key="10">
    <source>
        <dbReference type="Pfam" id="PF02737"/>
    </source>
</evidence>
<reference evidence="11" key="2">
    <citation type="submission" date="2020-05" db="UniProtKB">
        <authorList>
            <consortium name="EnsemblMetazoa"/>
        </authorList>
    </citation>
    <scope>IDENTIFICATION</scope>
    <source>
        <strain evidence="11">MINIMUS1</strain>
    </source>
</reference>
<keyword evidence="6" id="KW-0520">NAD</keyword>
<dbReference type="EnsemblMetazoa" id="AMIN008268-RA">
    <property type="protein sequence ID" value="AMIN008268-PA"/>
    <property type="gene ID" value="AMIN008268"/>
</dbReference>
<dbReference type="GO" id="GO:0003857">
    <property type="term" value="F:(3S)-3-hydroxyacyl-CoA dehydrogenase (NAD+) activity"/>
    <property type="evidence" value="ECO:0007669"/>
    <property type="project" value="UniProtKB-EC"/>
</dbReference>
<dbReference type="InterPro" id="IPR008927">
    <property type="entry name" value="6-PGluconate_DH-like_C_sf"/>
</dbReference>
<dbReference type="Proteomes" id="UP000075920">
    <property type="component" value="Unassembled WGS sequence"/>
</dbReference>
<dbReference type="AlphaFoldDB" id="A0A182WD31"/>
<proteinExistence type="inferred from homology"/>
<organism evidence="11 12">
    <name type="scientific">Anopheles minimus</name>
    <dbReference type="NCBI Taxonomy" id="112268"/>
    <lineage>
        <taxon>Eukaryota</taxon>
        <taxon>Metazoa</taxon>
        <taxon>Ecdysozoa</taxon>
        <taxon>Arthropoda</taxon>
        <taxon>Hexapoda</taxon>
        <taxon>Insecta</taxon>
        <taxon>Pterygota</taxon>
        <taxon>Neoptera</taxon>
        <taxon>Endopterygota</taxon>
        <taxon>Diptera</taxon>
        <taxon>Nematocera</taxon>
        <taxon>Culicoidea</taxon>
        <taxon>Culicidae</taxon>
        <taxon>Anophelinae</taxon>
        <taxon>Anopheles</taxon>
    </lineage>
</organism>
<keyword evidence="5" id="KW-0560">Oxidoreductase</keyword>
<keyword evidence="7" id="KW-0496">Mitochondrion</keyword>
<dbReference type="Gene3D" id="3.40.50.720">
    <property type="entry name" value="NAD(P)-binding Rossmann-like Domain"/>
    <property type="match status" value="2"/>
</dbReference>
<dbReference type="Pfam" id="PF00725">
    <property type="entry name" value="3HCDH"/>
    <property type="match status" value="1"/>
</dbReference>
<dbReference type="InterPro" id="IPR036291">
    <property type="entry name" value="NAD(P)-bd_dom_sf"/>
</dbReference>
<evidence type="ECO:0000256" key="3">
    <source>
        <dbReference type="ARBA" id="ARBA00009463"/>
    </source>
</evidence>
<dbReference type="Pfam" id="PF02737">
    <property type="entry name" value="3HCDH_N"/>
    <property type="match status" value="2"/>
</dbReference>
<comment type="catalytic activity">
    <reaction evidence="8">
        <text>a (3S)-3-hydroxyacyl-CoA + NAD(+) = a 3-oxoacyl-CoA + NADH + H(+)</text>
        <dbReference type="Rhea" id="RHEA:22432"/>
        <dbReference type="ChEBI" id="CHEBI:15378"/>
        <dbReference type="ChEBI" id="CHEBI:57318"/>
        <dbReference type="ChEBI" id="CHEBI:57540"/>
        <dbReference type="ChEBI" id="CHEBI:57945"/>
        <dbReference type="ChEBI" id="CHEBI:90726"/>
        <dbReference type="EC" id="1.1.1.35"/>
    </reaction>
</comment>
<sequence length="558" mass="61083">MAMSVLRNFTRNMATAAKINNVVVIGGGLMGSGIAQVAAATGHNVTLVEMNDALVEKAVGGIRKSLERVAKKQFKDDAAKGKQFVEGTLAKIIGATKPESAVQGADLVVEAIVERMDVKHQLFTKLDEAAPSHTIFASNTSSLSIAEIGSVTKRQDRFGGLHFFNPVPVMKLLEIIRTDRTSDETFQALQGFGQRLGKACITCKDTPGFVVNRLLVPYMAEAIRLLERGDASARDIDTAMKLGAGYPMGPIELTDYVGLDTTNNILLGWHEKFPDSPLFVPIKTLQQLITAANGYRVTVVDVNEDALGRTKRQVEKDMRRMAQHVSKGNEQAENKFYTEAAARMAYSVNLKDAVAATDLVIEAIVENLEKKQTLFKILDQTAPSHTILASNTSSLSIGEIGMNAERKDRIGGLHFFNPVPLMKLIEVVRTDKTSDITHETLLSFGKSLRKTCITCRDMPGFVVNRLLFPVIHEALGMVERKDATAHDIDVAMKLGLGHPMGPFELMDIVGLDTVCAIQRERAARNPTDVAAKPSELLERMVRDNKLGVKTGEGFYNYK</sequence>
<protein>
    <recommendedName>
        <fullName evidence="4">3-hydroxyacyl-CoA dehydrogenase</fullName>
        <ecNumber evidence="4">1.1.1.35</ecNumber>
    </recommendedName>
</protein>
<dbReference type="GO" id="GO:0070403">
    <property type="term" value="F:NAD+ binding"/>
    <property type="evidence" value="ECO:0007669"/>
    <property type="project" value="InterPro"/>
</dbReference>
<dbReference type="EC" id="1.1.1.35" evidence="4"/>
<reference evidence="12" key="1">
    <citation type="submission" date="2013-03" db="EMBL/GenBank/DDBJ databases">
        <title>The Genome Sequence of Anopheles minimus MINIMUS1.</title>
        <authorList>
            <consortium name="The Broad Institute Genomics Platform"/>
            <person name="Neafsey D.E."/>
            <person name="Walton C."/>
            <person name="Walker B."/>
            <person name="Young S.K."/>
            <person name="Zeng Q."/>
            <person name="Gargeya S."/>
            <person name="Fitzgerald M."/>
            <person name="Haas B."/>
            <person name="Abouelleil A."/>
            <person name="Allen A.W."/>
            <person name="Alvarado L."/>
            <person name="Arachchi H.M."/>
            <person name="Berlin A.M."/>
            <person name="Chapman S.B."/>
            <person name="Gainer-Dewar J."/>
            <person name="Goldberg J."/>
            <person name="Griggs A."/>
            <person name="Gujja S."/>
            <person name="Hansen M."/>
            <person name="Howarth C."/>
            <person name="Imamovic A."/>
            <person name="Ireland A."/>
            <person name="Larimer J."/>
            <person name="McCowan C."/>
            <person name="Murphy C."/>
            <person name="Pearson M."/>
            <person name="Poon T.W."/>
            <person name="Priest M."/>
            <person name="Roberts A."/>
            <person name="Saif S."/>
            <person name="Shea T."/>
            <person name="Sisk P."/>
            <person name="Sykes S."/>
            <person name="Wortman J."/>
            <person name="Nusbaum C."/>
            <person name="Birren B."/>
        </authorList>
    </citation>
    <scope>NUCLEOTIDE SEQUENCE [LARGE SCALE GENOMIC DNA]</scope>
    <source>
        <strain evidence="12">MINIMUS1</strain>
    </source>
</reference>
<accession>A0A182WD31</accession>
<dbReference type="InterPro" id="IPR013328">
    <property type="entry name" value="6PGD_dom2"/>
</dbReference>
<dbReference type="InterPro" id="IPR006180">
    <property type="entry name" value="3-OHacyl-CoA_DH_CS"/>
</dbReference>
<evidence type="ECO:0000256" key="1">
    <source>
        <dbReference type="ARBA" id="ARBA00004305"/>
    </source>
</evidence>
<evidence type="ECO:0000256" key="8">
    <source>
        <dbReference type="ARBA" id="ARBA00049556"/>
    </source>
</evidence>
<evidence type="ECO:0000256" key="6">
    <source>
        <dbReference type="ARBA" id="ARBA00023027"/>
    </source>
</evidence>
<keyword evidence="12" id="KW-1185">Reference proteome</keyword>
<name>A0A182WD31_9DIPT</name>
<dbReference type="SUPFAM" id="SSF48179">
    <property type="entry name" value="6-phosphogluconate dehydrogenase C-terminal domain-like"/>
    <property type="match status" value="2"/>
</dbReference>
<evidence type="ECO:0000313" key="12">
    <source>
        <dbReference type="Proteomes" id="UP000075920"/>
    </source>
</evidence>
<feature type="domain" description="3-hydroxyacyl-CoA dehydrogenase NAD binding" evidence="10">
    <location>
        <begin position="21"/>
        <end position="206"/>
    </location>
</feature>
<dbReference type="GO" id="GO:0006635">
    <property type="term" value="P:fatty acid beta-oxidation"/>
    <property type="evidence" value="ECO:0007669"/>
    <property type="project" value="TreeGrafter"/>
</dbReference>
<dbReference type="InterPro" id="IPR006108">
    <property type="entry name" value="3HC_DH_C"/>
</dbReference>
<evidence type="ECO:0000256" key="2">
    <source>
        <dbReference type="ARBA" id="ARBA00005189"/>
    </source>
</evidence>
<evidence type="ECO:0000313" key="11">
    <source>
        <dbReference type="EnsemblMetazoa" id="AMIN008268-PA"/>
    </source>
</evidence>
<dbReference type="Gene3D" id="1.10.1040.10">
    <property type="entry name" value="N-(1-d-carboxylethyl)-l-norvaline Dehydrogenase, domain 2"/>
    <property type="match status" value="2"/>
</dbReference>
<dbReference type="GO" id="GO:0005759">
    <property type="term" value="C:mitochondrial matrix"/>
    <property type="evidence" value="ECO:0007669"/>
    <property type="project" value="UniProtKB-SubCell"/>
</dbReference>
<dbReference type="InterPro" id="IPR052242">
    <property type="entry name" value="Mito_3-hydroxyacyl-CoA_DH"/>
</dbReference>
<evidence type="ECO:0000259" key="9">
    <source>
        <dbReference type="Pfam" id="PF00725"/>
    </source>
</evidence>
<dbReference type="PANTHER" id="PTHR43561">
    <property type="match status" value="1"/>
</dbReference>
<comment type="subcellular location">
    <subcellularLocation>
        <location evidence="1">Mitochondrion matrix</location>
    </subcellularLocation>
</comment>
<evidence type="ECO:0000256" key="5">
    <source>
        <dbReference type="ARBA" id="ARBA00023002"/>
    </source>
</evidence>
<dbReference type="FunFam" id="3.40.50.720:FF:000258">
    <property type="entry name" value="Hydroxyacyl-coenzyme A dehydrogenase, mitochondrial"/>
    <property type="match status" value="1"/>
</dbReference>
<dbReference type="VEuPathDB" id="VectorBase:AMIN008268"/>
<dbReference type="SUPFAM" id="SSF51735">
    <property type="entry name" value="NAD(P)-binding Rossmann-fold domains"/>
    <property type="match status" value="2"/>
</dbReference>
<comment type="similarity">
    <text evidence="3">Belongs to the 3-hydroxyacyl-CoA dehydrogenase family.</text>
</comment>
<dbReference type="PANTHER" id="PTHR43561:SF3">
    <property type="entry name" value="HYDROXYACYL-COENZYME A DEHYDROGENASE, MITOCHONDRIAL"/>
    <property type="match status" value="1"/>
</dbReference>
<dbReference type="InterPro" id="IPR006176">
    <property type="entry name" value="3-OHacyl-CoA_DH_NAD-bd"/>
</dbReference>
<evidence type="ECO:0000256" key="4">
    <source>
        <dbReference type="ARBA" id="ARBA00013000"/>
    </source>
</evidence>